<evidence type="ECO:0000256" key="3">
    <source>
        <dbReference type="ARBA" id="ARBA00022485"/>
    </source>
</evidence>
<dbReference type="Gene3D" id="1.10.569.10">
    <property type="entry name" value="Aldehyde Ferredoxin Oxidoreductase Protein, subunit A, domain 2"/>
    <property type="match status" value="1"/>
</dbReference>
<dbReference type="InterPro" id="IPR051919">
    <property type="entry name" value="W-dependent_AOR"/>
</dbReference>
<evidence type="ECO:0000256" key="1">
    <source>
        <dbReference type="ARBA" id="ARBA00001966"/>
    </source>
</evidence>
<dbReference type="GO" id="GO:0051539">
    <property type="term" value="F:4 iron, 4 sulfur cluster binding"/>
    <property type="evidence" value="ECO:0007669"/>
    <property type="project" value="UniProtKB-KW"/>
</dbReference>
<dbReference type="SMART" id="SM00790">
    <property type="entry name" value="AFOR_N"/>
    <property type="match status" value="1"/>
</dbReference>
<dbReference type="PANTHER" id="PTHR30038">
    <property type="entry name" value="ALDEHYDE FERREDOXIN OXIDOREDUCTASE"/>
    <property type="match status" value="1"/>
</dbReference>
<dbReference type="InterPro" id="IPR001203">
    <property type="entry name" value="OxRdtase_Ald_Fedxn_C"/>
</dbReference>
<evidence type="ECO:0000256" key="7">
    <source>
        <dbReference type="ARBA" id="ARBA00023014"/>
    </source>
</evidence>
<keyword evidence="7" id="KW-0411">Iron-sulfur</keyword>
<reference evidence="10" key="1">
    <citation type="submission" date="2020-07" db="EMBL/GenBank/DDBJ databases">
        <title>Huge and variable diversity of episymbiotic CPR bacteria and DPANN archaea in groundwater ecosystems.</title>
        <authorList>
            <person name="He C.Y."/>
            <person name="Keren R."/>
            <person name="Whittaker M."/>
            <person name="Farag I.F."/>
            <person name="Doudna J."/>
            <person name="Cate J.H.D."/>
            <person name="Banfield J.F."/>
        </authorList>
    </citation>
    <scope>NUCLEOTIDE SEQUENCE</scope>
    <source>
        <strain evidence="10">NC_groundwater_763_Ag_S-0.2um_68_21</strain>
    </source>
</reference>
<proteinExistence type="inferred from homology"/>
<organism evidence="10 11">
    <name type="scientific">Tectimicrobiota bacterium</name>
    <dbReference type="NCBI Taxonomy" id="2528274"/>
    <lineage>
        <taxon>Bacteria</taxon>
        <taxon>Pseudomonadati</taxon>
        <taxon>Nitrospinota/Tectimicrobiota group</taxon>
        <taxon>Candidatus Tectimicrobiota</taxon>
    </lineage>
</organism>
<dbReference type="Proteomes" id="UP000782312">
    <property type="component" value="Unassembled WGS sequence"/>
</dbReference>
<dbReference type="GO" id="GO:0016625">
    <property type="term" value="F:oxidoreductase activity, acting on the aldehyde or oxo group of donors, iron-sulfur protein as acceptor"/>
    <property type="evidence" value="ECO:0007669"/>
    <property type="project" value="InterPro"/>
</dbReference>
<dbReference type="AlphaFoldDB" id="A0A932MS35"/>
<evidence type="ECO:0000256" key="4">
    <source>
        <dbReference type="ARBA" id="ARBA00022723"/>
    </source>
</evidence>
<dbReference type="Pfam" id="PF01314">
    <property type="entry name" value="AFOR_C"/>
    <property type="match status" value="1"/>
</dbReference>
<dbReference type="PANTHER" id="PTHR30038:SF0">
    <property type="entry name" value="TUNGSTEN-CONTAINING ALDEHYDE FERREDOXIN OXIDOREDUCTASE"/>
    <property type="match status" value="1"/>
</dbReference>
<dbReference type="GO" id="GO:0046872">
    <property type="term" value="F:metal ion binding"/>
    <property type="evidence" value="ECO:0007669"/>
    <property type="project" value="UniProtKB-KW"/>
</dbReference>
<keyword evidence="6" id="KW-0408">Iron</keyword>
<dbReference type="SUPFAM" id="SSF48310">
    <property type="entry name" value="Aldehyde ferredoxin oxidoreductase, C-terminal domains"/>
    <property type="match status" value="1"/>
</dbReference>
<gene>
    <name evidence="10" type="ORF">HYZ11_18535</name>
</gene>
<feature type="domain" description="Aldehyde ferredoxin oxidoreductase N-terminal" evidence="9">
    <location>
        <begin position="4"/>
        <end position="209"/>
    </location>
</feature>
<dbReference type="InterPro" id="IPR013985">
    <property type="entry name" value="Ald_Fedxn_OxRdtase_dom3"/>
</dbReference>
<comment type="similarity">
    <text evidence="2">Belongs to the AOR/FOR family.</text>
</comment>
<dbReference type="Gene3D" id="1.10.599.10">
    <property type="entry name" value="Aldehyde Ferredoxin Oxidoreductase Protein, subunit A, domain 3"/>
    <property type="match status" value="1"/>
</dbReference>
<evidence type="ECO:0000256" key="8">
    <source>
        <dbReference type="ARBA" id="ARBA00049934"/>
    </source>
</evidence>
<evidence type="ECO:0000256" key="6">
    <source>
        <dbReference type="ARBA" id="ARBA00023004"/>
    </source>
</evidence>
<dbReference type="GO" id="GO:0009055">
    <property type="term" value="F:electron transfer activity"/>
    <property type="evidence" value="ECO:0007669"/>
    <property type="project" value="InterPro"/>
</dbReference>
<evidence type="ECO:0000256" key="5">
    <source>
        <dbReference type="ARBA" id="ARBA00023002"/>
    </source>
</evidence>
<evidence type="ECO:0000313" key="11">
    <source>
        <dbReference type="Proteomes" id="UP000782312"/>
    </source>
</evidence>
<evidence type="ECO:0000256" key="2">
    <source>
        <dbReference type="ARBA" id="ARBA00011032"/>
    </source>
</evidence>
<dbReference type="InterPro" id="IPR036021">
    <property type="entry name" value="Tungsten_al_ferr_oxy-like_C"/>
</dbReference>
<sequence>MLGYQGKILHIDLAARTARAEEFGEAFARNYLGGNGFGARLLFDLLRPGVDPLSSENVIAFAVGPYTDTAVPSASRACIAAKSPLTGLFFDSTFGGAWPTTLKRTGHDAIVLHGTASGPVYLVISEEGAVFRDASGLKGKWIRETCETVSSREGGADVIAIGPAGENRVRFAAMTHTWRKSRDGISGRGGMAAVLGSKNVKAIAVKGKAKTEVADAKALRDYVNATAEGVRKGTAALNKYGTPILVNMINKMGALGTRNLMTEVFESCEPISGEYMLEHYLDKDTTCLKCPVACGKDYLMKGGEFDGLKWKMPEYESIFALGTMLGVGDAGALMRGNMLCDELGLDTVSAGVTLSLAFECYERGLLKKSDTGVELRWGDAKTMLQLLEDMAHRRGFGARLAEGGQRLAEEIGGDAPKFLYAARGLELPAHSARALKGMSIGYATGTRGGSHHDTRPTLQYAADHDNTSPEGKPLFAIKTQNFTAMGDSITQCRFTAERGYGAMINEKYAEMLNMITGWDTTAEELERTGERIVNLERAFQVREGVDRSRDMLPHRVMHEPIPEGPHKGMHCPPAELEAMKDEYYRLRGWSPEGVPTAAALKRLGLEDVAAKAGANGAR</sequence>
<comment type="cofactor">
    <cofactor evidence="1">
        <name>[4Fe-4S] cluster</name>
        <dbReference type="ChEBI" id="CHEBI:49883"/>
    </cofactor>
</comment>
<comment type="caution">
    <text evidence="10">The sequence shown here is derived from an EMBL/GenBank/DDBJ whole genome shotgun (WGS) entry which is preliminary data.</text>
</comment>
<evidence type="ECO:0000259" key="9">
    <source>
        <dbReference type="SMART" id="SM00790"/>
    </source>
</evidence>
<dbReference type="InterPro" id="IPR036503">
    <property type="entry name" value="Ald_Fedxn_OxRdtase_N_sf"/>
</dbReference>
<dbReference type="Pfam" id="PF02730">
    <property type="entry name" value="AFOR_N"/>
    <property type="match status" value="1"/>
</dbReference>
<dbReference type="InterPro" id="IPR013983">
    <property type="entry name" value="Ald_Fedxn_OxRdtase_N"/>
</dbReference>
<dbReference type="Gene3D" id="3.60.9.10">
    <property type="entry name" value="Aldehyde ferredoxin oxidoreductase, N-terminal domain"/>
    <property type="match status" value="1"/>
</dbReference>
<dbReference type="EMBL" id="JACPUR010000041">
    <property type="protein sequence ID" value="MBI3129611.1"/>
    <property type="molecule type" value="Genomic_DNA"/>
</dbReference>
<protein>
    <submittedName>
        <fullName evidence="10">Aldehyde ferredoxin oxidoreductase family protein</fullName>
    </submittedName>
</protein>
<name>A0A932MS35_UNCTE</name>
<accession>A0A932MS35</accession>
<keyword evidence="4" id="KW-0479">Metal-binding</keyword>
<dbReference type="InterPro" id="IPR013984">
    <property type="entry name" value="Ald_Fedxn_OxRdtase_dom2"/>
</dbReference>
<dbReference type="SUPFAM" id="SSF56228">
    <property type="entry name" value="Aldehyde ferredoxin oxidoreductase, N-terminal domain"/>
    <property type="match status" value="1"/>
</dbReference>
<evidence type="ECO:0000313" key="10">
    <source>
        <dbReference type="EMBL" id="MBI3129611.1"/>
    </source>
</evidence>
<keyword evidence="3" id="KW-0004">4Fe-4S</keyword>
<comment type="cofactor">
    <cofactor evidence="8">
        <name>tungstopterin</name>
        <dbReference type="ChEBI" id="CHEBI:30402"/>
    </cofactor>
</comment>
<keyword evidence="5" id="KW-0560">Oxidoreductase</keyword>